<keyword evidence="2" id="KW-1185">Reference proteome</keyword>
<sequence>MLARIYRSSEHAVRENLHLYDSEDKLVTDSQHYWDSFHRDFIPGKAHWRGTGIFVNDDERWLKMGRHNYDTYRRLAGVATVDNQPATIVDWGCGGGANAVHFAPGSSRYYGADVTTASVMECQKQLIQEGYHNFVPVPFKVGTPETVLNVITEPIDLFLCVYVFCVFPTKAYGSRVLDIAYKMLKPGGQAFIEIRYADHTPISKPHRWGYAQNMPHMVTYRIEEFWENAIKCGFEPQLVTLEIEQEVRMGRRYAYYLLTKPA</sequence>
<comment type="caution">
    <text evidence="1">The sequence shown here is derived from an EMBL/GenBank/DDBJ whole genome shotgun (WGS) entry which is preliminary data.</text>
</comment>
<gene>
    <name evidence="1" type="ORF">GCM10011375_02100</name>
</gene>
<organism evidence="1 2">
    <name type="scientific">Hymenobacter qilianensis</name>
    <dbReference type="NCBI Taxonomy" id="1385715"/>
    <lineage>
        <taxon>Bacteria</taxon>
        <taxon>Pseudomonadati</taxon>
        <taxon>Bacteroidota</taxon>
        <taxon>Cytophagia</taxon>
        <taxon>Cytophagales</taxon>
        <taxon>Hymenobacteraceae</taxon>
        <taxon>Hymenobacter</taxon>
    </lineage>
</organism>
<name>A0ACB5PLE3_9BACT</name>
<protein>
    <submittedName>
        <fullName evidence="1">Uncharacterized protein</fullName>
    </submittedName>
</protein>
<evidence type="ECO:0000313" key="2">
    <source>
        <dbReference type="Proteomes" id="UP000605392"/>
    </source>
</evidence>
<dbReference type="EMBL" id="BMFN01000001">
    <property type="protein sequence ID" value="GGF50193.1"/>
    <property type="molecule type" value="Genomic_DNA"/>
</dbReference>
<evidence type="ECO:0000313" key="1">
    <source>
        <dbReference type="EMBL" id="GGF50193.1"/>
    </source>
</evidence>
<reference evidence="1 2" key="1">
    <citation type="journal article" date="2019" name="Int. J. Syst. Evol. Microbiol.">
        <title>The Global Catalogue of Microorganisms (GCM) 10K type strain sequencing project: providing services to taxonomists for standard genome sequencing and annotation.</title>
        <authorList>
            <consortium name="The Broad Institute Genomics Platform"/>
            <consortium name="The Broad Institute Genome Sequencing Center for Infectious Disease"/>
            <person name="Wu L."/>
            <person name="Ma J."/>
        </authorList>
    </citation>
    <scope>NUCLEOTIDE SEQUENCE [LARGE SCALE GENOMIC DNA]</scope>
    <source>
        <strain evidence="1 2">CGMCC 1.12720</strain>
    </source>
</reference>
<dbReference type="Proteomes" id="UP000605392">
    <property type="component" value="Unassembled WGS sequence"/>
</dbReference>
<proteinExistence type="predicted"/>
<accession>A0ACB5PLE3</accession>